<reference evidence="3" key="1">
    <citation type="journal article" date="2023" name="G3 (Bethesda)">
        <title>Whole genome assembly and annotation of the endangered Caribbean coral Acropora cervicornis.</title>
        <authorList>
            <person name="Selwyn J.D."/>
            <person name="Vollmer S.V."/>
        </authorList>
    </citation>
    <scope>NUCLEOTIDE SEQUENCE</scope>
    <source>
        <strain evidence="3">K2</strain>
    </source>
</reference>
<evidence type="ECO:0000256" key="1">
    <source>
        <dbReference type="SAM" id="MobiDB-lite"/>
    </source>
</evidence>
<protein>
    <submittedName>
        <fullName evidence="3">Uncharacterized protein</fullName>
    </submittedName>
</protein>
<name>A0AAD9UVC3_ACRCE</name>
<evidence type="ECO:0000313" key="4">
    <source>
        <dbReference type="Proteomes" id="UP001249851"/>
    </source>
</evidence>
<feature type="transmembrane region" description="Helical" evidence="2">
    <location>
        <begin position="12"/>
        <end position="35"/>
    </location>
</feature>
<keyword evidence="2" id="KW-0472">Membrane</keyword>
<sequence>MKASPDSGWSCVVCFASFLSIILISGGAFNFGLLLPPLMEHFNSTRQATDSNNIEDWSLVSLETYPSIRFFKLLKLILFFDNKDNKEESMNSSWLRSHTREVLENS</sequence>
<accession>A0AAD9UVC3</accession>
<reference evidence="3" key="2">
    <citation type="journal article" date="2023" name="Science">
        <title>Genomic signatures of disease resistance in endangered staghorn corals.</title>
        <authorList>
            <person name="Vollmer S.V."/>
            <person name="Selwyn J.D."/>
            <person name="Despard B.A."/>
            <person name="Roesel C.L."/>
        </authorList>
    </citation>
    <scope>NUCLEOTIDE SEQUENCE</scope>
    <source>
        <strain evidence="3">K2</strain>
    </source>
</reference>
<comment type="caution">
    <text evidence="3">The sequence shown here is derived from an EMBL/GenBank/DDBJ whole genome shotgun (WGS) entry which is preliminary data.</text>
</comment>
<dbReference type="Proteomes" id="UP001249851">
    <property type="component" value="Unassembled WGS sequence"/>
</dbReference>
<evidence type="ECO:0000256" key="2">
    <source>
        <dbReference type="SAM" id="Phobius"/>
    </source>
</evidence>
<evidence type="ECO:0000313" key="3">
    <source>
        <dbReference type="EMBL" id="KAK2551313.1"/>
    </source>
</evidence>
<organism evidence="3 4">
    <name type="scientific">Acropora cervicornis</name>
    <name type="common">Staghorn coral</name>
    <dbReference type="NCBI Taxonomy" id="6130"/>
    <lineage>
        <taxon>Eukaryota</taxon>
        <taxon>Metazoa</taxon>
        <taxon>Cnidaria</taxon>
        <taxon>Anthozoa</taxon>
        <taxon>Hexacorallia</taxon>
        <taxon>Scleractinia</taxon>
        <taxon>Astrocoeniina</taxon>
        <taxon>Acroporidae</taxon>
        <taxon>Acropora</taxon>
    </lineage>
</organism>
<keyword evidence="2" id="KW-0812">Transmembrane</keyword>
<feature type="region of interest" description="Disordered" evidence="1">
    <location>
        <begin position="86"/>
        <end position="106"/>
    </location>
</feature>
<keyword evidence="2" id="KW-1133">Transmembrane helix</keyword>
<keyword evidence="4" id="KW-1185">Reference proteome</keyword>
<dbReference type="AlphaFoldDB" id="A0AAD9UVC3"/>
<gene>
    <name evidence="3" type="ORF">P5673_027912</name>
</gene>
<dbReference type="EMBL" id="JARQWQ010000099">
    <property type="protein sequence ID" value="KAK2551313.1"/>
    <property type="molecule type" value="Genomic_DNA"/>
</dbReference>
<proteinExistence type="predicted"/>